<sequence>MSKKLTLELLYPEEMLRITDEFIIIIPINFVKMASIYDMRKECNEASKVNPRKFLNHQTKDCFGIYQGKERYYPRYLKYDRSHIKEIKNNTGLYLSKLK</sequence>
<protein>
    <submittedName>
        <fullName evidence="1">14469_t:CDS:1</fullName>
    </submittedName>
</protein>
<evidence type="ECO:0000313" key="1">
    <source>
        <dbReference type="EMBL" id="CAG8613771.1"/>
    </source>
</evidence>
<organism evidence="1 2">
    <name type="scientific">Funneliformis mosseae</name>
    <name type="common">Endomycorrhizal fungus</name>
    <name type="synonym">Glomus mosseae</name>
    <dbReference type="NCBI Taxonomy" id="27381"/>
    <lineage>
        <taxon>Eukaryota</taxon>
        <taxon>Fungi</taxon>
        <taxon>Fungi incertae sedis</taxon>
        <taxon>Mucoromycota</taxon>
        <taxon>Glomeromycotina</taxon>
        <taxon>Glomeromycetes</taxon>
        <taxon>Glomerales</taxon>
        <taxon>Glomeraceae</taxon>
        <taxon>Funneliformis</taxon>
    </lineage>
</organism>
<dbReference type="EMBL" id="CAJVPP010002863">
    <property type="protein sequence ID" value="CAG8613771.1"/>
    <property type="molecule type" value="Genomic_DNA"/>
</dbReference>
<dbReference type="Proteomes" id="UP000789375">
    <property type="component" value="Unassembled WGS sequence"/>
</dbReference>
<dbReference type="AlphaFoldDB" id="A0A9N9GL68"/>
<proteinExistence type="predicted"/>
<comment type="caution">
    <text evidence="1">The sequence shown here is derived from an EMBL/GenBank/DDBJ whole genome shotgun (WGS) entry which is preliminary data.</text>
</comment>
<accession>A0A9N9GL68</accession>
<gene>
    <name evidence="1" type="ORF">FMOSSE_LOCUS9607</name>
</gene>
<evidence type="ECO:0000313" key="2">
    <source>
        <dbReference type="Proteomes" id="UP000789375"/>
    </source>
</evidence>
<reference evidence="1" key="1">
    <citation type="submission" date="2021-06" db="EMBL/GenBank/DDBJ databases">
        <authorList>
            <person name="Kallberg Y."/>
            <person name="Tangrot J."/>
            <person name="Rosling A."/>
        </authorList>
    </citation>
    <scope>NUCLEOTIDE SEQUENCE</scope>
    <source>
        <strain evidence="1">87-6 pot B 2015</strain>
    </source>
</reference>
<name>A0A9N9GL68_FUNMO</name>
<keyword evidence="2" id="KW-1185">Reference proteome</keyword>